<dbReference type="Proteomes" id="UP000828390">
    <property type="component" value="Unassembled WGS sequence"/>
</dbReference>
<gene>
    <name evidence="2" type="ORF">DPMN_113153</name>
</gene>
<organism evidence="2 3">
    <name type="scientific">Dreissena polymorpha</name>
    <name type="common">Zebra mussel</name>
    <name type="synonym">Mytilus polymorpha</name>
    <dbReference type="NCBI Taxonomy" id="45954"/>
    <lineage>
        <taxon>Eukaryota</taxon>
        <taxon>Metazoa</taxon>
        <taxon>Spiralia</taxon>
        <taxon>Lophotrochozoa</taxon>
        <taxon>Mollusca</taxon>
        <taxon>Bivalvia</taxon>
        <taxon>Autobranchia</taxon>
        <taxon>Heteroconchia</taxon>
        <taxon>Euheterodonta</taxon>
        <taxon>Imparidentia</taxon>
        <taxon>Neoheterodontei</taxon>
        <taxon>Myida</taxon>
        <taxon>Dreissenoidea</taxon>
        <taxon>Dreissenidae</taxon>
        <taxon>Dreissena</taxon>
    </lineage>
</organism>
<dbReference type="EMBL" id="JAIWYP010000004">
    <property type="protein sequence ID" value="KAH3839720.1"/>
    <property type="molecule type" value="Genomic_DNA"/>
</dbReference>
<evidence type="ECO:0000256" key="1">
    <source>
        <dbReference type="SAM" id="MobiDB-lite"/>
    </source>
</evidence>
<evidence type="ECO:0000313" key="2">
    <source>
        <dbReference type="EMBL" id="KAH3839720.1"/>
    </source>
</evidence>
<dbReference type="AlphaFoldDB" id="A0A9D4KH03"/>
<accession>A0A9D4KH03</accession>
<name>A0A9D4KH03_DREPO</name>
<keyword evidence="3" id="KW-1185">Reference proteome</keyword>
<proteinExistence type="predicted"/>
<reference evidence="2" key="1">
    <citation type="journal article" date="2019" name="bioRxiv">
        <title>The Genome of the Zebra Mussel, Dreissena polymorpha: A Resource for Invasive Species Research.</title>
        <authorList>
            <person name="McCartney M.A."/>
            <person name="Auch B."/>
            <person name="Kono T."/>
            <person name="Mallez S."/>
            <person name="Zhang Y."/>
            <person name="Obille A."/>
            <person name="Becker A."/>
            <person name="Abrahante J.E."/>
            <person name="Garbe J."/>
            <person name="Badalamenti J.P."/>
            <person name="Herman A."/>
            <person name="Mangelson H."/>
            <person name="Liachko I."/>
            <person name="Sullivan S."/>
            <person name="Sone E.D."/>
            <person name="Koren S."/>
            <person name="Silverstein K.A.T."/>
            <person name="Beckman K.B."/>
            <person name="Gohl D.M."/>
        </authorList>
    </citation>
    <scope>NUCLEOTIDE SEQUENCE</scope>
    <source>
        <strain evidence="2">Duluth1</strain>
        <tissue evidence="2">Whole animal</tissue>
    </source>
</reference>
<reference evidence="2" key="2">
    <citation type="submission" date="2020-11" db="EMBL/GenBank/DDBJ databases">
        <authorList>
            <person name="McCartney M.A."/>
            <person name="Auch B."/>
            <person name="Kono T."/>
            <person name="Mallez S."/>
            <person name="Becker A."/>
            <person name="Gohl D.M."/>
            <person name="Silverstein K.A.T."/>
            <person name="Koren S."/>
            <person name="Bechman K.B."/>
            <person name="Herman A."/>
            <person name="Abrahante J.E."/>
            <person name="Garbe J."/>
        </authorList>
    </citation>
    <scope>NUCLEOTIDE SEQUENCE</scope>
    <source>
        <strain evidence="2">Duluth1</strain>
        <tissue evidence="2">Whole animal</tissue>
    </source>
</reference>
<feature type="compositionally biased region" description="Basic and acidic residues" evidence="1">
    <location>
        <begin position="1"/>
        <end position="11"/>
    </location>
</feature>
<sequence>MVIDEGKEGGDNQRVIDLSRGPPAYEGDKKFIMQLKKDLGLVFLFMPPFEEERVYCFAVGWSVHRMVSG</sequence>
<evidence type="ECO:0000313" key="3">
    <source>
        <dbReference type="Proteomes" id="UP000828390"/>
    </source>
</evidence>
<comment type="caution">
    <text evidence="2">The sequence shown here is derived from an EMBL/GenBank/DDBJ whole genome shotgun (WGS) entry which is preliminary data.</text>
</comment>
<feature type="region of interest" description="Disordered" evidence="1">
    <location>
        <begin position="1"/>
        <end position="21"/>
    </location>
</feature>
<protein>
    <submittedName>
        <fullName evidence="2">Uncharacterized protein</fullName>
    </submittedName>
</protein>